<feature type="transmembrane region" description="Helical" evidence="6">
    <location>
        <begin position="104"/>
        <end position="121"/>
    </location>
</feature>
<evidence type="ECO:0000313" key="8">
    <source>
        <dbReference type="EMBL" id="WXB76401.1"/>
    </source>
</evidence>
<organism evidence="8 9">
    <name type="scientific">Janibacter alittae</name>
    <dbReference type="NCBI Taxonomy" id="3115209"/>
    <lineage>
        <taxon>Bacteria</taxon>
        <taxon>Bacillati</taxon>
        <taxon>Actinomycetota</taxon>
        <taxon>Actinomycetes</taxon>
        <taxon>Micrococcales</taxon>
        <taxon>Intrasporangiaceae</taxon>
        <taxon>Janibacter</taxon>
    </lineage>
</organism>
<evidence type="ECO:0000259" key="7">
    <source>
        <dbReference type="Pfam" id="PF00482"/>
    </source>
</evidence>
<dbReference type="Gene3D" id="1.20.81.30">
    <property type="entry name" value="Type II secretion system (T2SS), domain F"/>
    <property type="match status" value="1"/>
</dbReference>
<dbReference type="PANTHER" id="PTHR35007:SF1">
    <property type="entry name" value="PILUS ASSEMBLY PROTEIN"/>
    <property type="match status" value="1"/>
</dbReference>
<keyword evidence="2" id="KW-1003">Cell membrane</keyword>
<evidence type="ECO:0000256" key="6">
    <source>
        <dbReference type="SAM" id="Phobius"/>
    </source>
</evidence>
<keyword evidence="5 6" id="KW-0472">Membrane</keyword>
<keyword evidence="3 6" id="KW-0812">Transmembrane</keyword>
<dbReference type="PANTHER" id="PTHR35007">
    <property type="entry name" value="INTEGRAL MEMBRANE PROTEIN-RELATED"/>
    <property type="match status" value="1"/>
</dbReference>
<dbReference type="EMBL" id="CP144913">
    <property type="protein sequence ID" value="WXB76401.1"/>
    <property type="molecule type" value="Genomic_DNA"/>
</dbReference>
<feature type="transmembrane region" description="Helical" evidence="6">
    <location>
        <begin position="75"/>
        <end position="98"/>
    </location>
</feature>
<evidence type="ECO:0000313" key="9">
    <source>
        <dbReference type="Proteomes" id="UP001382727"/>
    </source>
</evidence>
<evidence type="ECO:0000256" key="3">
    <source>
        <dbReference type="ARBA" id="ARBA00022692"/>
    </source>
</evidence>
<sequence length="306" mass="32895">MTVLVIVGGSVVAALLVVFGVRELVELSAERRRAVLRAESTRLSDDAPLIEVLDRRLARTRLGGWLKNELDVAGVALRPVLVLGGAVGVGIVVTYVLWNFVAPTLALLGVVVGYFALRWYLQREQQRRREKFTAQLPELARVLANASYAGLSLPTAVAIAGDELTEPARTELGRVANAMKFGASLDSALAELKDRVGTRESNVLISTLIVSARSGGSLVSALRDIAAALDQRKETRREVQTVLSQSVATSNMMVLIGFAILLLLNIIEGGTVQKMTTEIVGQIVLVTAGVLFATGVLIIRRMTKVE</sequence>
<evidence type="ECO:0000256" key="2">
    <source>
        <dbReference type="ARBA" id="ARBA00022475"/>
    </source>
</evidence>
<feature type="domain" description="Type II secretion system protein GspF" evidence="7">
    <location>
        <begin position="140"/>
        <end position="263"/>
    </location>
</feature>
<gene>
    <name evidence="8" type="ORF">V1351_15875</name>
</gene>
<dbReference type="Proteomes" id="UP001382727">
    <property type="component" value="Chromosome"/>
</dbReference>
<keyword evidence="4 6" id="KW-1133">Transmembrane helix</keyword>
<feature type="transmembrane region" description="Helical" evidence="6">
    <location>
        <begin position="6"/>
        <end position="25"/>
    </location>
</feature>
<evidence type="ECO:0000256" key="5">
    <source>
        <dbReference type="ARBA" id="ARBA00023136"/>
    </source>
</evidence>
<evidence type="ECO:0000256" key="1">
    <source>
        <dbReference type="ARBA" id="ARBA00004651"/>
    </source>
</evidence>
<feature type="transmembrane region" description="Helical" evidence="6">
    <location>
        <begin position="242"/>
        <end position="267"/>
    </location>
</feature>
<dbReference type="Pfam" id="PF00482">
    <property type="entry name" value="T2SSF"/>
    <property type="match status" value="1"/>
</dbReference>
<feature type="transmembrane region" description="Helical" evidence="6">
    <location>
        <begin position="279"/>
        <end position="299"/>
    </location>
</feature>
<accession>A0ABZ2MH57</accession>
<proteinExistence type="predicted"/>
<reference evidence="8 9" key="1">
    <citation type="submission" date="2024-02" db="EMBL/GenBank/DDBJ databases">
        <title>Janibacter sp. nov., isolated from gut of marine sandworm.</title>
        <authorList>
            <person name="Kim B."/>
            <person name="Jun M.O."/>
            <person name="Shin N.-R."/>
        </authorList>
    </citation>
    <scope>NUCLEOTIDE SEQUENCE [LARGE SCALE GENOMIC DNA]</scope>
    <source>
        <strain evidence="8 9">A1S7</strain>
    </source>
</reference>
<evidence type="ECO:0000256" key="4">
    <source>
        <dbReference type="ARBA" id="ARBA00022989"/>
    </source>
</evidence>
<dbReference type="RefSeq" id="WP_338749343.1">
    <property type="nucleotide sequence ID" value="NZ_CP144913.1"/>
</dbReference>
<name>A0ABZ2MH57_9MICO</name>
<dbReference type="InterPro" id="IPR042094">
    <property type="entry name" value="T2SS_GspF_sf"/>
</dbReference>
<keyword evidence="9" id="KW-1185">Reference proteome</keyword>
<comment type="subcellular location">
    <subcellularLocation>
        <location evidence="1">Cell membrane</location>
        <topology evidence="1">Multi-pass membrane protein</topology>
    </subcellularLocation>
</comment>
<dbReference type="InterPro" id="IPR018076">
    <property type="entry name" value="T2SS_GspF_dom"/>
</dbReference>
<protein>
    <submittedName>
        <fullName evidence="8">Type II secretion system F family protein</fullName>
    </submittedName>
</protein>